<dbReference type="InterPro" id="IPR039634">
    <property type="entry name" value="Bul1-like"/>
</dbReference>
<protein>
    <recommendedName>
        <fullName evidence="3">Arrestin-like N-terminal domain-containing protein</fullName>
    </recommendedName>
</protein>
<reference evidence="1 2" key="1">
    <citation type="submission" date="2018-12" db="EMBL/GenBank/DDBJ databases">
        <title>Draft genome sequence of Xylaria grammica IHI A82.</title>
        <authorList>
            <person name="Buettner E."/>
            <person name="Kellner H."/>
        </authorList>
    </citation>
    <scope>NUCLEOTIDE SEQUENCE [LARGE SCALE GENOMIC DNA]</scope>
    <source>
        <strain evidence="1 2">IHI A82</strain>
    </source>
</reference>
<dbReference type="AlphaFoldDB" id="A0A439D6T1"/>
<comment type="caution">
    <text evidence="1">The sequence shown here is derived from an EMBL/GenBank/DDBJ whole genome shotgun (WGS) entry which is preliminary data.</text>
</comment>
<proteinExistence type="predicted"/>
<evidence type="ECO:0008006" key="3">
    <source>
        <dbReference type="Google" id="ProtNLM"/>
    </source>
</evidence>
<dbReference type="EMBL" id="RYZI01000127">
    <property type="protein sequence ID" value="RWA10112.1"/>
    <property type="molecule type" value="Genomic_DNA"/>
</dbReference>
<dbReference type="Gene3D" id="2.60.40.640">
    <property type="match status" value="1"/>
</dbReference>
<dbReference type="Proteomes" id="UP000286045">
    <property type="component" value="Unassembled WGS sequence"/>
</dbReference>
<dbReference type="PANTHER" id="PTHR31904:SF1">
    <property type="entry name" value="BYPASS OF STOP CODON PROTEIN 5-RELATED"/>
    <property type="match status" value="1"/>
</dbReference>
<evidence type="ECO:0000313" key="1">
    <source>
        <dbReference type="EMBL" id="RWA10112.1"/>
    </source>
</evidence>
<name>A0A439D6T1_9PEZI</name>
<organism evidence="1 2">
    <name type="scientific">Xylaria grammica</name>
    <dbReference type="NCBI Taxonomy" id="363999"/>
    <lineage>
        <taxon>Eukaryota</taxon>
        <taxon>Fungi</taxon>
        <taxon>Dikarya</taxon>
        <taxon>Ascomycota</taxon>
        <taxon>Pezizomycotina</taxon>
        <taxon>Sordariomycetes</taxon>
        <taxon>Xylariomycetidae</taxon>
        <taxon>Xylariales</taxon>
        <taxon>Xylariaceae</taxon>
        <taxon>Xylaria</taxon>
    </lineage>
</organism>
<sequence>MLEKILGSGDPPAPVNHTEKFAYPKIATARNGNLTFLLLSTWRYHKGLGNISFDNIGYLPICPHVMIDPFRTWGPHDPSYGLQEALKMALGPQGDRQEHTGACPRCATDFSVRLNPQFLGLHVWQDFGPEGSPGDLAWETHCDGIGLDGVPNCGDRGHILYHEPGTIRKLYGDYGKYEIQAAGASLANKAMDLRAHPKHPEENPNSSSQGGGAMDHSDAILSVEFRLRGSTAASLSPYAKSFSTGEKIEGTVALCPRENMRFQDINISFLGDEYTTVRHAKAHRQFLNMRQSVPDSLLPTPKIFTKGQKYDLEFSFTVPDHLPLSVCDHDTASRIVRQAHLRPPPSFGDPNVAGYGGKLLNDFAPRACIVVYTIQLTLRHNHPISGQAGRTLTKGLKVRIKPTTPSQPFPLREAILCAHDFPSYGKRTVLQGSPKPILGTLSMAIEEPTTFCLPLRDPVMIISSSVKIRVVYTTTGDPIFPQFKSVGGYLTSTTFFTATCHKDFPEKEKDFFGRASNFDTVQFQPFSHSFTSLNWEPDGADRYSATLLVPVILPRENIIPTFHTCLLSRSYDLYLKVVVKDSAPFEFKVPAHVFAREDPLHLPSYGAAVELNSGAGDLYPVPYDLLETREP</sequence>
<keyword evidence="2" id="KW-1185">Reference proteome</keyword>
<gene>
    <name evidence="1" type="ORF">EKO27_g5002</name>
</gene>
<dbReference type="PANTHER" id="PTHR31904">
    <property type="entry name" value="BYPASS OF STOP CODON PROTEIN 5-RELATED"/>
    <property type="match status" value="1"/>
</dbReference>
<evidence type="ECO:0000313" key="2">
    <source>
        <dbReference type="Proteomes" id="UP000286045"/>
    </source>
</evidence>
<dbReference type="InterPro" id="IPR014752">
    <property type="entry name" value="Arrestin-like_C"/>
</dbReference>
<dbReference type="STRING" id="363999.A0A439D6T1"/>
<accession>A0A439D6T1</accession>